<dbReference type="Pfam" id="PF08282">
    <property type="entry name" value="Hydrolase_3"/>
    <property type="match status" value="1"/>
</dbReference>
<dbReference type="PANTHER" id="PTHR10000:SF53">
    <property type="entry name" value="5-AMINO-6-(5-PHOSPHO-D-RIBITYLAMINO)URACIL PHOSPHATASE YBJI-RELATED"/>
    <property type="match status" value="1"/>
</dbReference>
<dbReference type="NCBIfam" id="TIGR01484">
    <property type="entry name" value="HAD-SF-IIB"/>
    <property type="match status" value="1"/>
</dbReference>
<accession>A0ABW3HT86</accession>
<dbReference type="Gene3D" id="3.30.1240.10">
    <property type="match status" value="1"/>
</dbReference>
<keyword evidence="1" id="KW-0378">Hydrolase</keyword>
<organism evidence="1 2">
    <name type="scientific">Paenibacillus chungangensis</name>
    <dbReference type="NCBI Taxonomy" id="696535"/>
    <lineage>
        <taxon>Bacteria</taxon>
        <taxon>Bacillati</taxon>
        <taxon>Bacillota</taxon>
        <taxon>Bacilli</taxon>
        <taxon>Bacillales</taxon>
        <taxon>Paenibacillaceae</taxon>
        <taxon>Paenibacillus</taxon>
    </lineage>
</organism>
<dbReference type="SUPFAM" id="SSF56784">
    <property type="entry name" value="HAD-like"/>
    <property type="match status" value="1"/>
</dbReference>
<dbReference type="PANTHER" id="PTHR10000">
    <property type="entry name" value="PHOSPHOSERINE PHOSPHATASE"/>
    <property type="match status" value="1"/>
</dbReference>
<evidence type="ECO:0000313" key="2">
    <source>
        <dbReference type="Proteomes" id="UP001596989"/>
    </source>
</evidence>
<dbReference type="Proteomes" id="UP001596989">
    <property type="component" value="Unassembled WGS sequence"/>
</dbReference>
<name>A0ABW3HT86_9BACL</name>
<dbReference type="GO" id="GO:0016787">
    <property type="term" value="F:hydrolase activity"/>
    <property type="evidence" value="ECO:0007669"/>
    <property type="project" value="UniProtKB-KW"/>
</dbReference>
<dbReference type="InterPro" id="IPR006379">
    <property type="entry name" value="HAD-SF_hydro_IIB"/>
</dbReference>
<dbReference type="InterPro" id="IPR036412">
    <property type="entry name" value="HAD-like_sf"/>
</dbReference>
<gene>
    <name evidence="1" type="ORF">ACFQ2I_15240</name>
</gene>
<dbReference type="RefSeq" id="WP_377565455.1">
    <property type="nucleotide sequence ID" value="NZ_JBHTJZ010000024.1"/>
</dbReference>
<reference evidence="2" key="1">
    <citation type="journal article" date="2019" name="Int. J. Syst. Evol. Microbiol.">
        <title>The Global Catalogue of Microorganisms (GCM) 10K type strain sequencing project: providing services to taxonomists for standard genome sequencing and annotation.</title>
        <authorList>
            <consortium name="The Broad Institute Genomics Platform"/>
            <consortium name="The Broad Institute Genome Sequencing Center for Infectious Disease"/>
            <person name="Wu L."/>
            <person name="Ma J."/>
        </authorList>
    </citation>
    <scope>NUCLEOTIDE SEQUENCE [LARGE SCALE GENOMIC DNA]</scope>
    <source>
        <strain evidence="2">CCUG 59129</strain>
    </source>
</reference>
<dbReference type="EMBL" id="JBHTJZ010000024">
    <property type="protein sequence ID" value="MFD0960743.1"/>
    <property type="molecule type" value="Genomic_DNA"/>
</dbReference>
<dbReference type="InterPro" id="IPR023214">
    <property type="entry name" value="HAD_sf"/>
</dbReference>
<dbReference type="Gene3D" id="3.40.50.1000">
    <property type="entry name" value="HAD superfamily/HAD-like"/>
    <property type="match status" value="1"/>
</dbReference>
<proteinExistence type="predicted"/>
<comment type="caution">
    <text evidence="1">The sequence shown here is derived from an EMBL/GenBank/DDBJ whole genome shotgun (WGS) entry which is preliminary data.</text>
</comment>
<sequence>MQFVFDLDGTICFRGKPISDGIVGALERLSAAGHAVIFASARPIRDMLPVLPERFHSYTMIGGNGSLAARNGHILVFGSFSEEQSAKLRQLLQQYDAAYLADGHWDYSYTGIMDHPIRNNLDPAGLAKQVDIDVHEAIVKLLILSATDMEEVAARLEELDLVLHRHDKENVIDISPSGIHKWSALQRLNVRRGEYIAFGNDANDVTMFMNAARSVMIGYHAELAKHATDFIPHDGNSEETEARIEEKLRELGSCPFGRP</sequence>
<keyword evidence="2" id="KW-1185">Reference proteome</keyword>
<evidence type="ECO:0000313" key="1">
    <source>
        <dbReference type="EMBL" id="MFD0960743.1"/>
    </source>
</evidence>
<protein>
    <submittedName>
        <fullName evidence="1">HAD-IIB family hydrolase</fullName>
    </submittedName>
</protein>